<dbReference type="CDD" id="cd00397">
    <property type="entry name" value="DNA_BRE_C"/>
    <property type="match status" value="1"/>
</dbReference>
<evidence type="ECO:0000256" key="1">
    <source>
        <dbReference type="ARBA" id="ARBA00022908"/>
    </source>
</evidence>
<reference evidence="7 8" key="1">
    <citation type="submission" date="2011-05" db="EMBL/GenBank/DDBJ databases">
        <title>Complete sequence of Methanotorris igneus Kol 5.</title>
        <authorList>
            <consortium name="US DOE Joint Genome Institute"/>
            <person name="Lucas S."/>
            <person name="Han J."/>
            <person name="Lapidus A."/>
            <person name="Cheng J.-F."/>
            <person name="Goodwin L."/>
            <person name="Pitluck S."/>
            <person name="Peters L."/>
            <person name="Mikhailova N."/>
            <person name="Chertkov O."/>
            <person name="Han C."/>
            <person name="Tapia R."/>
            <person name="Land M."/>
            <person name="Hauser L."/>
            <person name="Kyrpides N."/>
            <person name="Ivanova N."/>
            <person name="Pagani I."/>
            <person name="Sieprawska-Lupa M."/>
            <person name="Whitman W."/>
            <person name="Woyke T."/>
        </authorList>
    </citation>
    <scope>NUCLEOTIDE SEQUENCE [LARGE SCALE GENOMIC DNA]</scope>
    <source>
        <strain evidence="8">DSM 5666 / JCM 11834 / Kol 5</strain>
    </source>
</reference>
<dbReference type="KEGG" id="mig:Metig_0525"/>
<name>F6BBZ9_METIK</name>
<feature type="domain" description="Core-binding (CB)" evidence="6">
    <location>
        <begin position="24"/>
        <end position="110"/>
    </location>
</feature>
<dbReference type="InterPro" id="IPR010998">
    <property type="entry name" value="Integrase_recombinase_N"/>
</dbReference>
<evidence type="ECO:0000256" key="3">
    <source>
        <dbReference type="ARBA" id="ARBA00023172"/>
    </source>
</evidence>
<organism evidence="8">
    <name type="scientific">Methanotorris igneus (strain DSM 5666 / JCM 11834 / Kol 5)</name>
    <dbReference type="NCBI Taxonomy" id="880724"/>
    <lineage>
        <taxon>Archaea</taxon>
        <taxon>Methanobacteriati</taxon>
        <taxon>Methanobacteriota</taxon>
        <taxon>Methanomada group</taxon>
        <taxon>Methanococci</taxon>
        <taxon>Methanococcales</taxon>
        <taxon>Methanocaldococcaceae</taxon>
        <taxon>Methanotorris</taxon>
    </lineage>
</organism>
<dbReference type="OrthoDB" id="142231at2157"/>
<dbReference type="Pfam" id="PF13495">
    <property type="entry name" value="Phage_int_SAM_4"/>
    <property type="match status" value="1"/>
</dbReference>
<keyword evidence="2 4" id="KW-0238">DNA-binding</keyword>
<dbReference type="InterPro" id="IPR002104">
    <property type="entry name" value="Integrase_catalytic"/>
</dbReference>
<evidence type="ECO:0000256" key="4">
    <source>
        <dbReference type="PROSITE-ProRule" id="PRU01248"/>
    </source>
</evidence>
<dbReference type="STRING" id="880724.Metig_0525"/>
<dbReference type="InterPro" id="IPR013762">
    <property type="entry name" value="Integrase-like_cat_sf"/>
</dbReference>
<dbReference type="Gene3D" id="1.10.150.130">
    <property type="match status" value="1"/>
</dbReference>
<accession>F6BBZ9</accession>
<evidence type="ECO:0000259" key="6">
    <source>
        <dbReference type="PROSITE" id="PS51900"/>
    </source>
</evidence>
<dbReference type="InterPro" id="IPR011010">
    <property type="entry name" value="DNA_brk_join_enz"/>
</dbReference>
<dbReference type="EMBL" id="CP002737">
    <property type="protein sequence ID" value="AEF96080.1"/>
    <property type="molecule type" value="Genomic_DNA"/>
</dbReference>
<dbReference type="GeneID" id="10643362"/>
<keyword evidence="8" id="KW-1185">Reference proteome</keyword>
<proteinExistence type="predicted"/>
<feature type="domain" description="Tyr recombinase" evidence="5">
    <location>
        <begin position="134"/>
        <end position="323"/>
    </location>
</feature>
<evidence type="ECO:0000259" key="5">
    <source>
        <dbReference type="PROSITE" id="PS51898"/>
    </source>
</evidence>
<sequence>MGSEFNIKNLLLVKRKRDEIEETDEMRQWLERFKEEREFDGIKPSTIHNDLARLRVFLDFCYNRLGKSPDKLQTHDFVKFFNYLEVERKLSKNTQKRYYDLLKVFYRVLRMYPVIKGFVEESKDRKRFSRIEVKHYDPVDDRMLNLILERIIGSNSRVSIRNALIVRMLWDTGCRISEILNLKYRDCDFDSGVFRITDTKTHEERKVVCSEATLEALKWYVQFNVRQGPDDYIFQKQNGDKLSRDTITKVFNRVVKELKKEGKIPQNRRIVIHSLRHGRCVDLLEKGIPVDIVKEYLGHKTLDTTLFYSHSKERTEKLLKTIKKIL</sequence>
<dbReference type="Gene3D" id="1.10.443.10">
    <property type="entry name" value="Intergrase catalytic core"/>
    <property type="match status" value="1"/>
</dbReference>
<dbReference type="AlphaFoldDB" id="F6BBZ9"/>
<dbReference type="HOGENOM" id="CLU_027562_9_5_2"/>
<evidence type="ECO:0000313" key="8">
    <source>
        <dbReference type="Proteomes" id="UP000009227"/>
    </source>
</evidence>
<dbReference type="RefSeq" id="WP_013798688.1">
    <property type="nucleotide sequence ID" value="NC_015562.1"/>
</dbReference>
<dbReference type="PANTHER" id="PTHR30349">
    <property type="entry name" value="PHAGE INTEGRASE-RELATED"/>
    <property type="match status" value="1"/>
</dbReference>
<dbReference type="PANTHER" id="PTHR30349:SF41">
    <property type="entry name" value="INTEGRASE_RECOMBINASE PROTEIN MJ0367-RELATED"/>
    <property type="match status" value="1"/>
</dbReference>
<keyword evidence="3" id="KW-0233">DNA recombination</keyword>
<dbReference type="InterPro" id="IPR004107">
    <property type="entry name" value="Integrase_SAM-like_N"/>
</dbReference>
<dbReference type="InterPro" id="IPR050090">
    <property type="entry name" value="Tyrosine_recombinase_XerCD"/>
</dbReference>
<protein>
    <submittedName>
        <fullName evidence="7">Integrase family protein</fullName>
    </submittedName>
</protein>
<gene>
    <name evidence="7" type="ordered locus">Metig_0525</name>
</gene>
<dbReference type="SUPFAM" id="SSF56349">
    <property type="entry name" value="DNA breaking-rejoining enzymes"/>
    <property type="match status" value="1"/>
</dbReference>
<evidence type="ECO:0000313" key="7">
    <source>
        <dbReference type="EMBL" id="AEF96080.1"/>
    </source>
</evidence>
<dbReference type="Pfam" id="PF00589">
    <property type="entry name" value="Phage_integrase"/>
    <property type="match status" value="1"/>
</dbReference>
<dbReference type="GO" id="GO:0006310">
    <property type="term" value="P:DNA recombination"/>
    <property type="evidence" value="ECO:0007669"/>
    <property type="project" value="UniProtKB-KW"/>
</dbReference>
<dbReference type="InterPro" id="IPR044068">
    <property type="entry name" value="CB"/>
</dbReference>
<dbReference type="PROSITE" id="PS51898">
    <property type="entry name" value="TYR_RECOMBINASE"/>
    <property type="match status" value="1"/>
</dbReference>
<evidence type="ECO:0000256" key="2">
    <source>
        <dbReference type="ARBA" id="ARBA00023125"/>
    </source>
</evidence>
<dbReference type="GO" id="GO:0003677">
    <property type="term" value="F:DNA binding"/>
    <property type="evidence" value="ECO:0007669"/>
    <property type="project" value="UniProtKB-UniRule"/>
</dbReference>
<dbReference type="Proteomes" id="UP000009227">
    <property type="component" value="Chromosome"/>
</dbReference>
<dbReference type="PROSITE" id="PS51900">
    <property type="entry name" value="CB"/>
    <property type="match status" value="1"/>
</dbReference>
<dbReference type="GO" id="GO:0015074">
    <property type="term" value="P:DNA integration"/>
    <property type="evidence" value="ECO:0007669"/>
    <property type="project" value="UniProtKB-KW"/>
</dbReference>
<keyword evidence="1" id="KW-0229">DNA integration</keyword>